<keyword evidence="4 9" id="KW-0378">Hydrolase</keyword>
<dbReference type="SUPFAM" id="SSF48208">
    <property type="entry name" value="Six-hairpin glycosidases"/>
    <property type="match status" value="1"/>
</dbReference>
<reference evidence="9" key="2">
    <citation type="submission" date="2024-06" db="EMBL/GenBank/DDBJ databases">
        <authorList>
            <person name="Plum-Jensen L.E."/>
            <person name="Schramm A."/>
            <person name="Marshall I.P.G."/>
        </authorList>
    </citation>
    <scope>NUCLEOTIDE SEQUENCE</scope>
    <source>
        <strain evidence="9">Rat1</strain>
    </source>
</reference>
<organism evidence="9">
    <name type="scientific">Candidatus Electrothrix aestuarii</name>
    <dbReference type="NCBI Taxonomy" id="3062594"/>
    <lineage>
        <taxon>Bacteria</taxon>
        <taxon>Pseudomonadati</taxon>
        <taxon>Thermodesulfobacteriota</taxon>
        <taxon>Desulfobulbia</taxon>
        <taxon>Desulfobulbales</taxon>
        <taxon>Desulfobulbaceae</taxon>
        <taxon>Candidatus Electrothrix</taxon>
    </lineage>
</organism>
<proteinExistence type="inferred from homology"/>
<evidence type="ECO:0000256" key="3">
    <source>
        <dbReference type="ARBA" id="ARBA00012601"/>
    </source>
</evidence>
<gene>
    <name evidence="9" type="ORF">Q3M24_13960</name>
</gene>
<keyword evidence="8" id="KW-0812">Transmembrane</keyword>
<dbReference type="EMBL" id="CP159373">
    <property type="protein sequence ID" value="XCN71416.1"/>
    <property type="molecule type" value="Genomic_DNA"/>
</dbReference>
<dbReference type="InterPro" id="IPR002037">
    <property type="entry name" value="Glyco_hydro_8"/>
</dbReference>
<dbReference type="EC" id="3.2.1.4" evidence="3"/>
<dbReference type="GO" id="GO:0008810">
    <property type="term" value="F:cellulase activity"/>
    <property type="evidence" value="ECO:0007669"/>
    <property type="project" value="UniProtKB-EC"/>
</dbReference>
<dbReference type="PRINTS" id="PR00735">
    <property type="entry name" value="GLHYDRLASE8"/>
</dbReference>
<comment type="similarity">
    <text evidence="2">Belongs to the glycosyl hydrolase 8 (cellulase D) family.</text>
</comment>
<dbReference type="InterPro" id="IPR012341">
    <property type="entry name" value="6hp_glycosidase-like_sf"/>
</dbReference>
<feature type="transmembrane region" description="Helical" evidence="8">
    <location>
        <begin position="40"/>
        <end position="58"/>
    </location>
</feature>
<sequence length="469" mass="51958">MIGKPYAFWKAKPTPFERQNPGLLKDNTSFSREKKMQKRLLVSCILTILKLVGLSLVFSSSVSAATPHYPFPQHVKYPDSIQPNQFTQAEQDEHVQTFYDYWKQNYLVSAGNDNNGKQMYRVAFAQDSDTTVSEGQGYGMIIVSLMAGYETEAQNLFDGLWRFVRQYPSTIDSRLMAWKVQNGSAVEGVNSAFDGDADIAYGLLLAAAQWGNQGEINYQTEAGTIIAGILASTIGPESRLPMLGDWTQPNGDTYNQYTPRSSDFMLANFQAFAQATGDNSTWQTVINNSHTVIGEIQQQYSPGTGLLPDFIQCQSVTQCAPAQAHFLEGANDGNYYYNAGRVPWRLGLHALLHNDATSRSQVQKITDWLVTATGGDASAIKSGYQLNGTYIGNYFSTFFAAPFGVGAMLSNQQDFLNAIYAQVYQRQENYYEDSVNLLSLLVMTGNAWAPVVAQESRNGFLPALLMLLL</sequence>
<evidence type="ECO:0000256" key="5">
    <source>
        <dbReference type="ARBA" id="ARBA00023001"/>
    </source>
</evidence>
<evidence type="ECO:0000256" key="4">
    <source>
        <dbReference type="ARBA" id="ARBA00022801"/>
    </source>
</evidence>
<dbReference type="Gene3D" id="1.50.10.10">
    <property type="match status" value="1"/>
</dbReference>
<evidence type="ECO:0000256" key="8">
    <source>
        <dbReference type="SAM" id="Phobius"/>
    </source>
</evidence>
<dbReference type="KEGG" id="eaj:Q3M24_13960"/>
<keyword evidence="5" id="KW-0136">Cellulose degradation</keyword>
<dbReference type="AlphaFoldDB" id="A0AAU8LQ58"/>
<keyword evidence="8" id="KW-1133">Transmembrane helix</keyword>
<evidence type="ECO:0000256" key="2">
    <source>
        <dbReference type="ARBA" id="ARBA00009209"/>
    </source>
</evidence>
<reference evidence="9" key="1">
    <citation type="journal article" date="2024" name="Syst. Appl. Microbiol.">
        <title>First single-strain enrichments of Electrothrix cable bacteria, description of E. aestuarii sp. nov. and E. rattekaaiensis sp. nov., and proposal of a cable bacteria taxonomy following the rules of the SeqCode.</title>
        <authorList>
            <person name="Plum-Jensen L.E."/>
            <person name="Schramm A."/>
            <person name="Marshall I.P.G."/>
        </authorList>
    </citation>
    <scope>NUCLEOTIDE SEQUENCE</scope>
    <source>
        <strain evidence="9">Rat1</strain>
    </source>
</reference>
<dbReference type="InterPro" id="IPR008928">
    <property type="entry name" value="6-hairpin_glycosidase_sf"/>
</dbReference>
<evidence type="ECO:0000256" key="1">
    <source>
        <dbReference type="ARBA" id="ARBA00000966"/>
    </source>
</evidence>
<keyword evidence="8" id="KW-0472">Membrane</keyword>
<keyword evidence="7" id="KW-0119">Carbohydrate metabolism</keyword>
<dbReference type="Pfam" id="PF01270">
    <property type="entry name" value="Glyco_hydro_8"/>
    <property type="match status" value="1"/>
</dbReference>
<protein>
    <recommendedName>
        <fullName evidence="3">cellulase</fullName>
        <ecNumber evidence="3">3.2.1.4</ecNumber>
    </recommendedName>
</protein>
<comment type="catalytic activity">
    <reaction evidence="1">
        <text>Endohydrolysis of (1-&gt;4)-beta-D-glucosidic linkages in cellulose, lichenin and cereal beta-D-glucans.</text>
        <dbReference type="EC" id="3.2.1.4"/>
    </reaction>
</comment>
<keyword evidence="7" id="KW-0624">Polysaccharide degradation</keyword>
<evidence type="ECO:0000256" key="7">
    <source>
        <dbReference type="ARBA" id="ARBA00023326"/>
    </source>
</evidence>
<dbReference type="GO" id="GO:0030245">
    <property type="term" value="P:cellulose catabolic process"/>
    <property type="evidence" value="ECO:0007669"/>
    <property type="project" value="UniProtKB-KW"/>
</dbReference>
<evidence type="ECO:0000256" key="6">
    <source>
        <dbReference type="ARBA" id="ARBA00023295"/>
    </source>
</evidence>
<name>A0AAU8LQ58_9BACT</name>
<accession>A0AAU8LQ58</accession>
<keyword evidence="6" id="KW-0326">Glycosidase</keyword>
<evidence type="ECO:0000313" key="9">
    <source>
        <dbReference type="EMBL" id="XCN71416.1"/>
    </source>
</evidence>